<sequence length="420" mass="48891">MTPEKLFHELLGLGLNWEVVESRFDQKSGTVFLEIRETARLWELVRCPKDTNVATCYDHTEVLTWRHLNIFQHRCEITCRLPRGKCRQCGHVFRVRPPWEGLSTHFTKEFEAFALLLMREMPMSKVAALVGETDTRLWRMLFRQVDAASAEADFSSVWCVGVDEMSVRKGHEYLSVFADLVRKRVLFATEGKDKATRVKFLEAFEQHNGHRHSITQASMDMSQAYQSGAIENCRNVQVVFDKFHVIKNANEAVDKVRRAEVRLGGQGVWESLHKSQWLWRKNPENLTELEQERLARIQDKNLGTAKAYQMRLVLQDIYRSASAVIAKRRFEVWCRWVRWVARFYQAKGNLMAAMVKLAQMIEKHLAGILAHWKWGVTNAFMEGLNSVFSATKRKARGYRSTTHLITMLYFVAGKLRFPQF</sequence>
<accession>A0A8I0N2B1</accession>
<dbReference type="Pfam" id="PF01610">
    <property type="entry name" value="DDE_Tnp_ISL3"/>
    <property type="match status" value="1"/>
</dbReference>
<evidence type="ECO:0000259" key="1">
    <source>
        <dbReference type="Pfam" id="PF01610"/>
    </source>
</evidence>
<protein>
    <submittedName>
        <fullName evidence="4">ISL3 family transposase</fullName>
    </submittedName>
</protein>
<feature type="domain" description="Transposase IS204/IS1001/IS1096/IS1165 zinc-finger" evidence="3">
    <location>
        <begin position="45"/>
        <end position="89"/>
    </location>
</feature>
<dbReference type="Pfam" id="PF14690">
    <property type="entry name" value="Zn_ribbon_ISL3"/>
    <property type="match status" value="1"/>
</dbReference>
<dbReference type="InterPro" id="IPR032877">
    <property type="entry name" value="Transposase_HTH"/>
</dbReference>
<dbReference type="Pfam" id="PF13542">
    <property type="entry name" value="HTH_Tnp_ISL3"/>
    <property type="match status" value="1"/>
</dbReference>
<dbReference type="PANTHER" id="PTHR33498:SF1">
    <property type="entry name" value="TRANSPOSASE FOR INSERTION SEQUENCE ELEMENT IS1557"/>
    <property type="match status" value="1"/>
</dbReference>
<gene>
    <name evidence="4" type="ORF">IH622_02685</name>
</gene>
<evidence type="ECO:0000259" key="2">
    <source>
        <dbReference type="Pfam" id="PF13542"/>
    </source>
</evidence>
<dbReference type="Proteomes" id="UP000642265">
    <property type="component" value="Unassembled WGS sequence"/>
</dbReference>
<name>A0A8I0N2B1_BRUAN</name>
<reference evidence="4" key="2">
    <citation type="submission" date="2020-10" db="EMBL/GenBank/DDBJ databases">
        <title>Enrichment of novel Verrucomicrobia, Bacteroidetes and Krumholzibacteria in an oxygen-limited, methane- and iron-fed bioreactor inoculated with Bothnian Sea sediments.</title>
        <authorList>
            <person name="Martins P.D."/>
            <person name="de Jong A."/>
            <person name="Lenstra W.K."/>
            <person name="van Helmond N.A.G.M."/>
            <person name="Slomp C.P."/>
            <person name="Jetten M.S.M."/>
            <person name="Welte C.U."/>
            <person name="Rasigraf O."/>
        </authorList>
    </citation>
    <scope>NUCLEOTIDE SEQUENCE</scope>
    <source>
        <strain evidence="4">MAG47</strain>
    </source>
</reference>
<dbReference type="InterPro" id="IPR047951">
    <property type="entry name" value="Transpos_ISL3"/>
</dbReference>
<feature type="domain" description="Transposase IS204/IS1001/IS1096/IS1165 helix-turn-helix" evidence="2">
    <location>
        <begin position="105"/>
        <end position="141"/>
    </location>
</feature>
<evidence type="ECO:0000313" key="4">
    <source>
        <dbReference type="EMBL" id="MBE0559730.1"/>
    </source>
</evidence>
<evidence type="ECO:0000259" key="3">
    <source>
        <dbReference type="Pfam" id="PF14690"/>
    </source>
</evidence>
<dbReference type="AlphaFoldDB" id="A0A8I0N2B1"/>
<reference evidence="4" key="1">
    <citation type="submission" date="2020-09" db="EMBL/GenBank/DDBJ databases">
        <authorList>
            <person name="Dalcin Martins P."/>
        </authorList>
    </citation>
    <scope>NUCLEOTIDE SEQUENCE</scope>
    <source>
        <strain evidence="4">MAG47</strain>
    </source>
</reference>
<evidence type="ECO:0000313" key="5">
    <source>
        <dbReference type="Proteomes" id="UP000642265"/>
    </source>
</evidence>
<dbReference type="NCBIfam" id="NF033550">
    <property type="entry name" value="transpos_ISL3"/>
    <property type="match status" value="1"/>
</dbReference>
<dbReference type="EMBL" id="JACZKO010000006">
    <property type="protein sequence ID" value="MBE0559730.1"/>
    <property type="molecule type" value="Genomic_DNA"/>
</dbReference>
<dbReference type="InterPro" id="IPR029261">
    <property type="entry name" value="Transposase_Znf"/>
</dbReference>
<dbReference type="InterPro" id="IPR002560">
    <property type="entry name" value="Transposase_DDE"/>
</dbReference>
<organism evidence="4 5">
    <name type="scientific">Brucella anthropi</name>
    <name type="common">Ochrobactrum anthropi</name>
    <dbReference type="NCBI Taxonomy" id="529"/>
    <lineage>
        <taxon>Bacteria</taxon>
        <taxon>Pseudomonadati</taxon>
        <taxon>Pseudomonadota</taxon>
        <taxon>Alphaproteobacteria</taxon>
        <taxon>Hyphomicrobiales</taxon>
        <taxon>Brucellaceae</taxon>
        <taxon>Brucella/Ochrobactrum group</taxon>
        <taxon>Brucella</taxon>
    </lineage>
</organism>
<comment type="caution">
    <text evidence="4">The sequence shown here is derived from an EMBL/GenBank/DDBJ whole genome shotgun (WGS) entry which is preliminary data.</text>
</comment>
<proteinExistence type="predicted"/>
<dbReference type="PANTHER" id="PTHR33498">
    <property type="entry name" value="TRANSPOSASE FOR INSERTION SEQUENCE ELEMENT IS1557"/>
    <property type="match status" value="1"/>
</dbReference>
<feature type="domain" description="Transposase IS204/IS1001/IS1096/IS1165 DDE" evidence="1">
    <location>
        <begin position="160"/>
        <end position="407"/>
    </location>
</feature>